<evidence type="ECO:0000256" key="4">
    <source>
        <dbReference type="ARBA" id="ARBA00022475"/>
    </source>
</evidence>
<dbReference type="Pfam" id="PF02518">
    <property type="entry name" value="HATPase_c"/>
    <property type="match status" value="1"/>
</dbReference>
<dbReference type="InterPro" id="IPR029151">
    <property type="entry name" value="Sensor-like_sf"/>
</dbReference>
<evidence type="ECO:0000256" key="10">
    <source>
        <dbReference type="ARBA" id="ARBA00022840"/>
    </source>
</evidence>
<dbReference type="GO" id="GO:0006355">
    <property type="term" value="P:regulation of DNA-templated transcription"/>
    <property type="evidence" value="ECO:0007669"/>
    <property type="project" value="InterPro"/>
</dbReference>
<dbReference type="RefSeq" id="WP_063595799.1">
    <property type="nucleotide sequence ID" value="NZ_CP085395.1"/>
</dbReference>
<dbReference type="PANTHER" id="PTHR43547:SF3">
    <property type="entry name" value="SENSOR PROTEIN CITS"/>
    <property type="match status" value="1"/>
</dbReference>
<dbReference type="FunFam" id="3.30.450.20:FF:000018">
    <property type="entry name" value="Sensor histidine kinase DcuS"/>
    <property type="match status" value="1"/>
</dbReference>
<protein>
    <recommendedName>
        <fullName evidence="3">histidine kinase</fullName>
        <ecNumber evidence="3">2.7.13.3</ecNumber>
    </recommendedName>
</protein>
<evidence type="ECO:0000256" key="8">
    <source>
        <dbReference type="ARBA" id="ARBA00022741"/>
    </source>
</evidence>
<dbReference type="Gene3D" id="1.10.287.130">
    <property type="match status" value="1"/>
</dbReference>
<dbReference type="InterPro" id="IPR036890">
    <property type="entry name" value="HATPase_C_sf"/>
</dbReference>
<dbReference type="SUPFAM" id="SSF55874">
    <property type="entry name" value="ATPase domain of HSP90 chaperone/DNA topoisomerase II/histidine kinase"/>
    <property type="match status" value="1"/>
</dbReference>
<keyword evidence="8" id="KW-0547">Nucleotide-binding</keyword>
<dbReference type="SUPFAM" id="SSF55890">
    <property type="entry name" value="Sporulation response regulatory protein Spo0B"/>
    <property type="match status" value="1"/>
</dbReference>
<name>A0AAJ1QSV4_9BACI</name>
<dbReference type="InterPro" id="IPR013767">
    <property type="entry name" value="PAS_fold"/>
</dbReference>
<keyword evidence="4" id="KW-1003">Cell membrane</keyword>
<keyword evidence="9 16" id="KW-0418">Kinase</keyword>
<comment type="catalytic activity">
    <reaction evidence="1">
        <text>ATP + protein L-histidine = ADP + protein N-phospho-L-histidine.</text>
        <dbReference type="EC" id="2.7.13.3"/>
    </reaction>
</comment>
<keyword evidence="6 16" id="KW-0808">Transferase</keyword>
<evidence type="ECO:0000313" key="17">
    <source>
        <dbReference type="Proteomes" id="UP001238973"/>
    </source>
</evidence>
<gene>
    <name evidence="16" type="ORF">QUF85_27250</name>
</gene>
<dbReference type="InterPro" id="IPR000014">
    <property type="entry name" value="PAS"/>
</dbReference>
<keyword evidence="11 14" id="KW-1133">Transmembrane helix</keyword>
<evidence type="ECO:0000313" key="16">
    <source>
        <dbReference type="EMBL" id="MDM5286961.1"/>
    </source>
</evidence>
<evidence type="ECO:0000256" key="11">
    <source>
        <dbReference type="ARBA" id="ARBA00022989"/>
    </source>
</evidence>
<dbReference type="PROSITE" id="PS50109">
    <property type="entry name" value="HIS_KIN"/>
    <property type="match status" value="1"/>
</dbReference>
<dbReference type="PANTHER" id="PTHR43547">
    <property type="entry name" value="TWO-COMPONENT HISTIDINE KINASE"/>
    <property type="match status" value="1"/>
</dbReference>
<dbReference type="SUPFAM" id="SSF55785">
    <property type="entry name" value="PYP-like sensor domain (PAS domain)"/>
    <property type="match status" value="1"/>
</dbReference>
<evidence type="ECO:0000256" key="9">
    <source>
        <dbReference type="ARBA" id="ARBA00022777"/>
    </source>
</evidence>
<keyword evidence="5" id="KW-0597">Phosphoprotein</keyword>
<proteinExistence type="predicted"/>
<evidence type="ECO:0000256" key="6">
    <source>
        <dbReference type="ARBA" id="ARBA00022679"/>
    </source>
</evidence>
<dbReference type="Pfam" id="PF17203">
    <property type="entry name" value="sCache_3_2"/>
    <property type="match status" value="1"/>
</dbReference>
<evidence type="ECO:0000256" key="13">
    <source>
        <dbReference type="ARBA" id="ARBA00023136"/>
    </source>
</evidence>
<comment type="subcellular location">
    <subcellularLocation>
        <location evidence="2">Cell membrane</location>
        <topology evidence="2">Multi-pass membrane protein</topology>
    </subcellularLocation>
</comment>
<dbReference type="InterPro" id="IPR035965">
    <property type="entry name" value="PAS-like_dom_sf"/>
</dbReference>
<dbReference type="GO" id="GO:0005524">
    <property type="term" value="F:ATP binding"/>
    <property type="evidence" value="ECO:0007669"/>
    <property type="project" value="UniProtKB-KW"/>
</dbReference>
<keyword evidence="10" id="KW-0067">ATP-binding</keyword>
<sequence length="543" mass="60187">MRLHTKLMLGICTLIILMGGIFEVIFINILENNLKQETGEKALSVAQTISLLPEIKQAFRTDHPSAIIQPIAERIRRQIDAEFIVIGDENETRLSHPNPDLIGKKMVGGDNAEVWDGKSIITESTGTLGPSIRGKSPIIANEKVIGVVSVGYLQDDIEKEVSSIQRKIVLIISFILIGGLLVAFFISFNIKKAILGLEPKEIAWMFQEKHAILESIHEGIIAIDVHGKITVVNETAHKILHIPKDVMLRGQKIEEVITHTHLLDVVSTARAEYDQEFMIDGEVFLASRIPILNGQGEIIGAVASLRNKSELSNLLQELSHVKAYAEGLRAQTHEYSNRLYTLLGLIQLGSYKEAMDFISKEVDVTQGFIHFLMKEVPDPIIAGFILGKVSLASELKIDFTIDRESSFKDIPSEIDRDLLVTIIGNLINNAFEAVRENEREEKRVSLFVTDLGKELIIEVEDNGKGMSSEVTELIFRNGFTTKSHQTNSGIGLSLVQEAIDGLGGYITFSTKEGEYTIFTVAIPKDRGGLNDGPSRNRSSDRRG</sequence>
<dbReference type="Pfam" id="PF00989">
    <property type="entry name" value="PAS"/>
    <property type="match status" value="1"/>
</dbReference>
<feature type="transmembrane region" description="Helical" evidence="14">
    <location>
        <begin position="168"/>
        <end position="190"/>
    </location>
</feature>
<dbReference type="Gene3D" id="3.30.450.20">
    <property type="entry name" value="PAS domain"/>
    <property type="match status" value="2"/>
</dbReference>
<dbReference type="Gene3D" id="3.30.565.10">
    <property type="entry name" value="Histidine kinase-like ATPase, C-terminal domain"/>
    <property type="match status" value="1"/>
</dbReference>
<evidence type="ECO:0000259" key="15">
    <source>
        <dbReference type="PROSITE" id="PS50109"/>
    </source>
</evidence>
<dbReference type="GO" id="GO:0000155">
    <property type="term" value="F:phosphorelay sensor kinase activity"/>
    <property type="evidence" value="ECO:0007669"/>
    <property type="project" value="InterPro"/>
</dbReference>
<dbReference type="InterPro" id="IPR033463">
    <property type="entry name" value="sCache_3"/>
</dbReference>
<comment type="caution">
    <text evidence="16">The sequence shown here is derived from an EMBL/GenBank/DDBJ whole genome shotgun (WGS) entry which is preliminary data.</text>
</comment>
<evidence type="ECO:0000256" key="5">
    <source>
        <dbReference type="ARBA" id="ARBA00022553"/>
    </source>
</evidence>
<dbReference type="SUPFAM" id="SSF103190">
    <property type="entry name" value="Sensory domain-like"/>
    <property type="match status" value="1"/>
</dbReference>
<accession>A0AAJ1QSV4</accession>
<dbReference type="Proteomes" id="UP001238973">
    <property type="component" value="Unassembled WGS sequence"/>
</dbReference>
<dbReference type="InterPro" id="IPR016120">
    <property type="entry name" value="Sig_transdc_His_kin_SpoOB"/>
</dbReference>
<evidence type="ECO:0000256" key="12">
    <source>
        <dbReference type="ARBA" id="ARBA00023012"/>
    </source>
</evidence>
<evidence type="ECO:0000256" key="3">
    <source>
        <dbReference type="ARBA" id="ARBA00012438"/>
    </source>
</evidence>
<keyword evidence="7 14" id="KW-0812">Transmembrane</keyword>
<feature type="domain" description="Histidine kinase" evidence="15">
    <location>
        <begin position="330"/>
        <end position="526"/>
    </location>
</feature>
<dbReference type="SMART" id="SM00387">
    <property type="entry name" value="HATPase_c"/>
    <property type="match status" value="1"/>
</dbReference>
<dbReference type="InterPro" id="IPR003594">
    <property type="entry name" value="HATPase_dom"/>
</dbReference>
<reference evidence="16" key="1">
    <citation type="submission" date="2023-06" db="EMBL/GenBank/DDBJ databases">
        <title>Comparative genomics of Bacillaceae isolates and their secondary metabolite potential.</title>
        <authorList>
            <person name="Song L."/>
            <person name="Nielsen L.J."/>
            <person name="Mohite O."/>
            <person name="Xu X."/>
            <person name="Weber T."/>
            <person name="Kovacs A.T."/>
        </authorList>
    </citation>
    <scope>NUCLEOTIDE SEQUENCE</scope>
    <source>
        <strain evidence="16">G1S1</strain>
    </source>
</reference>
<evidence type="ECO:0000256" key="1">
    <source>
        <dbReference type="ARBA" id="ARBA00000085"/>
    </source>
</evidence>
<feature type="transmembrane region" description="Helical" evidence="14">
    <location>
        <begin position="7"/>
        <end position="30"/>
    </location>
</feature>
<evidence type="ECO:0000256" key="2">
    <source>
        <dbReference type="ARBA" id="ARBA00004651"/>
    </source>
</evidence>
<dbReference type="PRINTS" id="PR00344">
    <property type="entry name" value="BCTRLSENSOR"/>
</dbReference>
<keyword evidence="13 14" id="KW-0472">Membrane</keyword>
<dbReference type="CDD" id="cd00130">
    <property type="entry name" value="PAS"/>
    <property type="match status" value="1"/>
</dbReference>
<dbReference type="EMBL" id="JAUCFI010000003">
    <property type="protein sequence ID" value="MDM5286961.1"/>
    <property type="molecule type" value="Genomic_DNA"/>
</dbReference>
<organism evidence="16 17">
    <name type="scientific">Peribacillus frigoritolerans</name>
    <dbReference type="NCBI Taxonomy" id="450367"/>
    <lineage>
        <taxon>Bacteria</taxon>
        <taxon>Bacillati</taxon>
        <taxon>Bacillota</taxon>
        <taxon>Bacilli</taxon>
        <taxon>Bacillales</taxon>
        <taxon>Bacillaceae</taxon>
        <taxon>Peribacillus</taxon>
    </lineage>
</organism>
<keyword evidence="12" id="KW-0902">Two-component regulatory system</keyword>
<evidence type="ECO:0000256" key="7">
    <source>
        <dbReference type="ARBA" id="ARBA00022692"/>
    </source>
</evidence>
<dbReference type="GO" id="GO:0005886">
    <property type="term" value="C:plasma membrane"/>
    <property type="evidence" value="ECO:0007669"/>
    <property type="project" value="UniProtKB-SubCell"/>
</dbReference>
<dbReference type="InterPro" id="IPR004358">
    <property type="entry name" value="Sig_transdc_His_kin-like_C"/>
</dbReference>
<dbReference type="InterPro" id="IPR005467">
    <property type="entry name" value="His_kinase_dom"/>
</dbReference>
<dbReference type="EC" id="2.7.13.3" evidence="3"/>
<dbReference type="AlphaFoldDB" id="A0AAJ1QSV4"/>
<dbReference type="SMART" id="SM00091">
    <property type="entry name" value="PAS"/>
    <property type="match status" value="1"/>
</dbReference>
<evidence type="ECO:0000256" key="14">
    <source>
        <dbReference type="SAM" id="Phobius"/>
    </source>
</evidence>